<dbReference type="VEuPathDB" id="GiardiaDB:SS50377_21620"/>
<evidence type="ECO:0000313" key="3">
    <source>
        <dbReference type="Proteomes" id="UP000018208"/>
    </source>
</evidence>
<dbReference type="Proteomes" id="UP000018208">
    <property type="component" value="Unassembled WGS sequence"/>
</dbReference>
<protein>
    <submittedName>
        <fullName evidence="1">Uncharacterized protein</fullName>
    </submittedName>
</protein>
<gene>
    <name evidence="1" type="ORF">SS50377_17487</name>
    <name evidence="2" type="ORF">SS50377_21620</name>
</gene>
<accession>V6LQ26</accession>
<evidence type="ECO:0000313" key="1">
    <source>
        <dbReference type="EMBL" id="EST42864.1"/>
    </source>
</evidence>
<dbReference type="EMBL" id="KI546152">
    <property type="protein sequence ID" value="EST42864.1"/>
    <property type="molecule type" value="Genomic_DNA"/>
</dbReference>
<organism evidence="1">
    <name type="scientific">Spironucleus salmonicida</name>
    <dbReference type="NCBI Taxonomy" id="348837"/>
    <lineage>
        <taxon>Eukaryota</taxon>
        <taxon>Metamonada</taxon>
        <taxon>Diplomonadida</taxon>
        <taxon>Hexamitidae</taxon>
        <taxon>Hexamitinae</taxon>
        <taxon>Spironucleus</taxon>
    </lineage>
</organism>
<reference evidence="1 2" key="1">
    <citation type="journal article" date="2014" name="PLoS Genet.">
        <title>The Genome of Spironucleus salmonicida Highlights a Fish Pathogen Adapted to Fluctuating Environments.</title>
        <authorList>
            <person name="Xu F."/>
            <person name="Jerlstrom-Hultqvist J."/>
            <person name="Einarsson E."/>
            <person name="Astvaldsson A."/>
            <person name="Svard S.G."/>
            <person name="Andersson J.O."/>
        </authorList>
    </citation>
    <scope>NUCLEOTIDE SEQUENCE</scope>
    <source>
        <strain evidence="2">ATCC 50377</strain>
    </source>
</reference>
<dbReference type="EMBL" id="AUWU02000002">
    <property type="protein sequence ID" value="KAH0576077.1"/>
    <property type="molecule type" value="Genomic_DNA"/>
</dbReference>
<name>V6LQ26_9EUKA</name>
<keyword evidence="3" id="KW-1185">Reference proteome</keyword>
<evidence type="ECO:0000313" key="2">
    <source>
        <dbReference type="EMBL" id="KAH0576077.1"/>
    </source>
</evidence>
<proteinExistence type="predicted"/>
<dbReference type="AlphaFoldDB" id="V6LQ26"/>
<reference evidence="2" key="2">
    <citation type="submission" date="2020-12" db="EMBL/GenBank/DDBJ databases">
        <title>New Spironucleus salmonicida genome in near-complete chromosomes.</title>
        <authorList>
            <person name="Xu F."/>
            <person name="Kurt Z."/>
            <person name="Jimenez-Gonzalez A."/>
            <person name="Astvaldsson A."/>
            <person name="Andersson J.O."/>
            <person name="Svard S.G."/>
        </authorList>
    </citation>
    <scope>NUCLEOTIDE SEQUENCE</scope>
    <source>
        <strain evidence="2">ATCC 50377</strain>
    </source>
</reference>
<sequence>MRKSSTCNARPGISVRILEAACAKQDGCVEKCSESNTGHLGSRSVFEVCLWELQQKSIQICQRDFFLKYGDICVAGYRKIANLCGVCTDWYRQLTKFGENQVESGNSNHIMLICSMLASLHTR</sequence>